<organism evidence="2 3">
    <name type="scientific">Trichloromonas acetexigens</name>
    <dbReference type="NCBI Taxonomy" id="38815"/>
    <lineage>
        <taxon>Bacteria</taxon>
        <taxon>Pseudomonadati</taxon>
        <taxon>Thermodesulfobacteriota</taxon>
        <taxon>Desulfuromonadia</taxon>
        <taxon>Desulfuromonadales</taxon>
        <taxon>Trichloromonadaceae</taxon>
        <taxon>Trichloromonas</taxon>
    </lineage>
</organism>
<dbReference type="OrthoDB" id="5398225at2"/>
<dbReference type="RefSeq" id="WP_140396639.1">
    <property type="nucleotide sequence ID" value="NZ_FOJJ01000023.1"/>
</dbReference>
<evidence type="ECO:0000313" key="2">
    <source>
        <dbReference type="EMBL" id="TRO82662.1"/>
    </source>
</evidence>
<reference evidence="2 3" key="1">
    <citation type="submission" date="2019-07" db="EMBL/GenBank/DDBJ databases">
        <title>Insights of Desulfuromonas acetexigens electromicrobiology.</title>
        <authorList>
            <person name="Katuri K."/>
            <person name="Sapireddy V."/>
            <person name="Shaw D.R."/>
            <person name="Saikaly P."/>
        </authorList>
    </citation>
    <scope>NUCLEOTIDE SEQUENCE [LARGE SCALE GENOMIC DNA]</scope>
    <source>
        <strain evidence="2 3">2873</strain>
    </source>
</reference>
<proteinExistence type="predicted"/>
<feature type="region of interest" description="Disordered" evidence="1">
    <location>
        <begin position="241"/>
        <end position="265"/>
    </location>
</feature>
<dbReference type="EMBL" id="VJVV01000003">
    <property type="protein sequence ID" value="TRO82662.1"/>
    <property type="molecule type" value="Genomic_DNA"/>
</dbReference>
<protein>
    <submittedName>
        <fullName evidence="2">Phage late control D family protein</fullName>
    </submittedName>
</protein>
<dbReference type="Proteomes" id="UP000317155">
    <property type="component" value="Unassembled WGS sequence"/>
</dbReference>
<evidence type="ECO:0000256" key="1">
    <source>
        <dbReference type="SAM" id="MobiDB-lite"/>
    </source>
</evidence>
<sequence>MAGISGYIPDYKITVGGEDLRLGFNADILSLSLTDNCNSADSFTFSLRERHPESGRFAGGAKLKWFDSDTFREGGEVTIELGFRGAKMQKFKGVITSVSLSFPETGMPTLTVQGRSLYDRLLNQCETLSFENKTDSDMAKKIAETRKLGARVQETSTKYPLVSSGNDTYAAFLQKRAERIGYELVVKENTLHFELPAYLRGAGPELTLEWGLDLLSFSPTLSTYRKVTHVKVRAAQTSLGRGKEPIEGTADPGAERGKLGKKSASQIAEEINGKNEQVVDDHLATTQEEAELLAKAKLEASSIEFISGRGTCDGNPKLSARTVVAIKGVGETFSGHYYVTSATHTIDGSGYRTSFEVKRNGR</sequence>
<accession>A0A550JHI2</accession>
<dbReference type="SUPFAM" id="SSF69279">
    <property type="entry name" value="Phage tail proteins"/>
    <property type="match status" value="1"/>
</dbReference>
<gene>
    <name evidence="2" type="ORF">FL622_05615</name>
</gene>
<evidence type="ECO:0000313" key="3">
    <source>
        <dbReference type="Proteomes" id="UP000317155"/>
    </source>
</evidence>
<keyword evidence="3" id="KW-1185">Reference proteome</keyword>
<dbReference type="AlphaFoldDB" id="A0A550JHI2"/>
<name>A0A550JHI2_9BACT</name>
<comment type="caution">
    <text evidence="2">The sequence shown here is derived from an EMBL/GenBank/DDBJ whole genome shotgun (WGS) entry which is preliminary data.</text>
</comment>